<dbReference type="InterPro" id="IPR000182">
    <property type="entry name" value="GNAT_dom"/>
</dbReference>
<dbReference type="GO" id="GO:0016747">
    <property type="term" value="F:acyltransferase activity, transferring groups other than amino-acyl groups"/>
    <property type="evidence" value="ECO:0007669"/>
    <property type="project" value="InterPro"/>
</dbReference>
<protein>
    <recommendedName>
        <fullName evidence="1">N-acetyltransferase domain-containing protein</fullName>
    </recommendedName>
</protein>
<dbReference type="PROSITE" id="PS51186">
    <property type="entry name" value="GNAT"/>
    <property type="match status" value="1"/>
</dbReference>
<keyword evidence="3" id="KW-1185">Reference proteome</keyword>
<dbReference type="InterPro" id="IPR053225">
    <property type="entry name" value="Acyl-CoA_N-acyltransferase"/>
</dbReference>
<evidence type="ECO:0000259" key="1">
    <source>
        <dbReference type="PROSITE" id="PS51186"/>
    </source>
</evidence>
<dbReference type="Gene3D" id="3.40.630.30">
    <property type="match status" value="2"/>
</dbReference>
<dbReference type="Proteomes" id="UP001168821">
    <property type="component" value="Unassembled WGS sequence"/>
</dbReference>
<sequence>MTSGDILVEIPNLHLPKLAALFEEKAPWAPHMVSFVHTAIKWKENPNYNDKIVILSPYNSWETDGTIIAIVQLLTTQDLVVFTLDDQCTNLYKGLTETNLLSYTKRSVFYGVHDKHVPTVKAYIEHKQIRLVADVPCFIYAIAPQDAKKFTLECPSDVYVKKLEPSAAKRINDLWPHRFLQSEQYLASYIDANGGYGVFLKSSDQMVAWVIKHAFGHLAMLQTEEDHTRKGYASLVTKALSREIAEEGHWPLGTILLENKNSVAMFEKLGFRNIGICSFLVVE</sequence>
<dbReference type="PANTHER" id="PTHR20958">
    <property type="entry name" value="GLYCINE N-ACYLTRANSFERASE-LIKE PROTEIN"/>
    <property type="match status" value="1"/>
</dbReference>
<dbReference type="InterPro" id="IPR016181">
    <property type="entry name" value="Acyl_CoA_acyltransferase"/>
</dbReference>
<organism evidence="2 3">
    <name type="scientific">Zophobas morio</name>
    <dbReference type="NCBI Taxonomy" id="2755281"/>
    <lineage>
        <taxon>Eukaryota</taxon>
        <taxon>Metazoa</taxon>
        <taxon>Ecdysozoa</taxon>
        <taxon>Arthropoda</taxon>
        <taxon>Hexapoda</taxon>
        <taxon>Insecta</taxon>
        <taxon>Pterygota</taxon>
        <taxon>Neoptera</taxon>
        <taxon>Endopterygota</taxon>
        <taxon>Coleoptera</taxon>
        <taxon>Polyphaga</taxon>
        <taxon>Cucujiformia</taxon>
        <taxon>Tenebrionidae</taxon>
        <taxon>Zophobas</taxon>
    </lineage>
</organism>
<dbReference type="AlphaFoldDB" id="A0AA38I2U2"/>
<dbReference type="InterPro" id="IPR041506">
    <property type="entry name" value="DUF5645"/>
</dbReference>
<name>A0AA38I2U2_9CUCU</name>
<gene>
    <name evidence="2" type="ORF">Zmor_019826</name>
</gene>
<dbReference type="Pfam" id="PF18713">
    <property type="entry name" value="DUF5645"/>
    <property type="match status" value="1"/>
</dbReference>
<reference evidence="2" key="1">
    <citation type="journal article" date="2023" name="G3 (Bethesda)">
        <title>Whole genome assemblies of Zophobas morio and Tenebrio molitor.</title>
        <authorList>
            <person name="Kaur S."/>
            <person name="Stinson S.A."/>
            <person name="diCenzo G.C."/>
        </authorList>
    </citation>
    <scope>NUCLEOTIDE SEQUENCE</scope>
    <source>
        <strain evidence="2">QUZm001</strain>
    </source>
</reference>
<accession>A0AA38I2U2</accession>
<comment type="caution">
    <text evidence="2">The sequence shown here is derived from an EMBL/GenBank/DDBJ whole genome shotgun (WGS) entry which is preliminary data.</text>
</comment>
<dbReference type="Pfam" id="PF08445">
    <property type="entry name" value="FR47"/>
    <property type="match status" value="1"/>
</dbReference>
<dbReference type="InterPro" id="IPR013653">
    <property type="entry name" value="GCN5-like_dom"/>
</dbReference>
<evidence type="ECO:0000313" key="2">
    <source>
        <dbReference type="EMBL" id="KAJ3647985.1"/>
    </source>
</evidence>
<evidence type="ECO:0000313" key="3">
    <source>
        <dbReference type="Proteomes" id="UP001168821"/>
    </source>
</evidence>
<feature type="domain" description="N-acetyltransferase" evidence="1">
    <location>
        <begin position="158"/>
        <end position="283"/>
    </location>
</feature>
<dbReference type="EMBL" id="JALNTZ010000006">
    <property type="protein sequence ID" value="KAJ3647985.1"/>
    <property type="molecule type" value="Genomic_DNA"/>
</dbReference>
<dbReference type="PANTHER" id="PTHR20958:SF6">
    <property type="entry name" value="GLYCINE N-ACYLTRANSFERASE-LIKE PROTEIN"/>
    <property type="match status" value="1"/>
</dbReference>
<dbReference type="SUPFAM" id="SSF55729">
    <property type="entry name" value="Acyl-CoA N-acyltransferases (Nat)"/>
    <property type="match status" value="1"/>
</dbReference>
<proteinExistence type="predicted"/>